<name>A0A7W3U1V0_9GAMM</name>
<organism evidence="1 2">
    <name type="scientific">Marilutibacter penaei</name>
    <dbReference type="NCBI Taxonomy" id="2759900"/>
    <lineage>
        <taxon>Bacteria</taxon>
        <taxon>Pseudomonadati</taxon>
        <taxon>Pseudomonadota</taxon>
        <taxon>Gammaproteobacteria</taxon>
        <taxon>Lysobacterales</taxon>
        <taxon>Lysobacteraceae</taxon>
        <taxon>Marilutibacter</taxon>
    </lineage>
</organism>
<sequence length="158" mass="15914">MGSLLLAVLVATSGCSWLRKSNELYGGDPALRPLEVPPPLPDASEEVSGSVTASGVVAARQAGAPASNGFRLAGERDAVYADVGTALDAIEGVTIASRAQLLGAYDVSYEGSSFLLRVSEIEGGTYVSAVDPRGVPATGDAPTALVARLAEALGASQP</sequence>
<dbReference type="EMBL" id="JACHTE010000002">
    <property type="protein sequence ID" value="MBB1087428.1"/>
    <property type="molecule type" value="Genomic_DNA"/>
</dbReference>
<accession>A0A7W3U1V0</accession>
<proteinExistence type="predicted"/>
<dbReference type="AlphaFoldDB" id="A0A7W3U1V0"/>
<evidence type="ECO:0000313" key="2">
    <source>
        <dbReference type="Proteomes" id="UP000552587"/>
    </source>
</evidence>
<comment type="caution">
    <text evidence="1">The sequence shown here is derived from an EMBL/GenBank/DDBJ whole genome shotgun (WGS) entry which is preliminary data.</text>
</comment>
<protein>
    <submittedName>
        <fullName evidence="1">Uncharacterized protein</fullName>
    </submittedName>
</protein>
<gene>
    <name evidence="1" type="ORF">H4F99_02870</name>
</gene>
<dbReference type="Proteomes" id="UP000552587">
    <property type="component" value="Unassembled WGS sequence"/>
</dbReference>
<evidence type="ECO:0000313" key="1">
    <source>
        <dbReference type="EMBL" id="MBB1087428.1"/>
    </source>
</evidence>
<reference evidence="1 2" key="1">
    <citation type="submission" date="2020-07" db="EMBL/GenBank/DDBJ databases">
        <authorList>
            <person name="Xu S."/>
            <person name="Li A."/>
        </authorList>
    </citation>
    <scope>NUCLEOTIDE SEQUENCE [LARGE SCALE GENOMIC DNA]</scope>
    <source>
        <strain evidence="1 2">SG-8</strain>
    </source>
</reference>
<keyword evidence="2" id="KW-1185">Reference proteome</keyword>